<name>A0ABY6E5Z5_9ACTN</name>
<dbReference type="RefSeq" id="WP_263232224.1">
    <property type="nucleotide sequence ID" value="NZ_CP106793.1"/>
</dbReference>
<feature type="region of interest" description="Disordered" evidence="1">
    <location>
        <begin position="26"/>
        <end position="58"/>
    </location>
</feature>
<accession>A0ABY6E5Z5</accession>
<gene>
    <name evidence="2" type="ORF">N8I84_27860</name>
</gene>
<dbReference type="EMBL" id="CP106793">
    <property type="protein sequence ID" value="UXY22096.1"/>
    <property type="molecule type" value="Genomic_DNA"/>
</dbReference>
<feature type="compositionally biased region" description="Basic residues" evidence="1">
    <location>
        <begin position="42"/>
        <end position="51"/>
    </location>
</feature>
<sequence length="58" mass="6762">MFAYELHKIRSAELIREADDYRLARTAQRRRRQSADDAARQARSHSARRGRSGFTRAA</sequence>
<organism evidence="2 3">
    <name type="scientific">Streptomyces cynarae</name>
    <dbReference type="NCBI Taxonomy" id="2981134"/>
    <lineage>
        <taxon>Bacteria</taxon>
        <taxon>Bacillati</taxon>
        <taxon>Actinomycetota</taxon>
        <taxon>Actinomycetes</taxon>
        <taxon>Kitasatosporales</taxon>
        <taxon>Streptomycetaceae</taxon>
        <taxon>Streptomyces</taxon>
    </lineage>
</organism>
<proteinExistence type="predicted"/>
<evidence type="ECO:0000313" key="3">
    <source>
        <dbReference type="Proteomes" id="UP001061298"/>
    </source>
</evidence>
<keyword evidence="3" id="KW-1185">Reference proteome</keyword>
<reference evidence="2" key="1">
    <citation type="submission" date="2022-10" db="EMBL/GenBank/DDBJ databases">
        <authorList>
            <person name="Mo P."/>
        </authorList>
    </citation>
    <scope>NUCLEOTIDE SEQUENCE</scope>
    <source>
        <strain evidence="2">HUAS 13-4</strain>
    </source>
</reference>
<evidence type="ECO:0000313" key="2">
    <source>
        <dbReference type="EMBL" id="UXY22096.1"/>
    </source>
</evidence>
<evidence type="ECO:0000256" key="1">
    <source>
        <dbReference type="SAM" id="MobiDB-lite"/>
    </source>
</evidence>
<protein>
    <submittedName>
        <fullName evidence="2">Uncharacterized protein</fullName>
    </submittedName>
</protein>
<dbReference type="Proteomes" id="UP001061298">
    <property type="component" value="Chromosome"/>
</dbReference>